<organism evidence="2">
    <name type="scientific">freshwater metagenome</name>
    <dbReference type="NCBI Taxonomy" id="449393"/>
    <lineage>
        <taxon>unclassified sequences</taxon>
        <taxon>metagenomes</taxon>
        <taxon>ecological metagenomes</taxon>
    </lineage>
</organism>
<evidence type="ECO:0000313" key="2">
    <source>
        <dbReference type="EMBL" id="CAB5018476.1"/>
    </source>
</evidence>
<sequence length="44" mass="4680">MAKGSVLLDPVTPGELLWEEFMSRSGGLGGERGPILRQDGHTGK</sequence>
<dbReference type="AlphaFoldDB" id="A0A6J7QNF6"/>
<gene>
    <name evidence="2" type="ORF">UFOPK4061_01251</name>
</gene>
<feature type="region of interest" description="Disordered" evidence="1">
    <location>
        <begin position="24"/>
        <end position="44"/>
    </location>
</feature>
<dbReference type="EMBL" id="CAFBPD010000228">
    <property type="protein sequence ID" value="CAB5018476.1"/>
    <property type="molecule type" value="Genomic_DNA"/>
</dbReference>
<proteinExistence type="predicted"/>
<accession>A0A6J7QNF6</accession>
<reference evidence="2" key="1">
    <citation type="submission" date="2020-05" db="EMBL/GenBank/DDBJ databases">
        <authorList>
            <person name="Chiriac C."/>
            <person name="Salcher M."/>
            <person name="Ghai R."/>
            <person name="Kavagutti S V."/>
        </authorList>
    </citation>
    <scope>NUCLEOTIDE SEQUENCE</scope>
</reference>
<protein>
    <submittedName>
        <fullName evidence="2">Unannotated protein</fullName>
    </submittedName>
</protein>
<name>A0A6J7QNF6_9ZZZZ</name>
<evidence type="ECO:0000256" key="1">
    <source>
        <dbReference type="SAM" id="MobiDB-lite"/>
    </source>
</evidence>